<name>A0A2S5Y5W3_9MICO</name>
<evidence type="ECO:0000256" key="4">
    <source>
        <dbReference type="ARBA" id="ARBA00022679"/>
    </source>
</evidence>
<feature type="compositionally biased region" description="Polar residues" evidence="9">
    <location>
        <begin position="644"/>
        <end position="655"/>
    </location>
</feature>
<feature type="compositionally biased region" description="Low complexity" evidence="9">
    <location>
        <begin position="763"/>
        <end position="781"/>
    </location>
</feature>
<comment type="catalytic activity">
    <reaction evidence="8">
        <text>[GlcNAc-(1-&gt;4)-Mur2Ac(oyl-L-Ala-gamma-D-Glu-L-Lys-D-Ala-D-Ala)](n)-di-trans,octa-cis-undecaprenyl diphosphate + beta-D-GlcNAc-(1-&gt;4)-Mur2Ac(oyl-L-Ala-gamma-D-Glu-L-Lys-D-Ala-D-Ala)-di-trans,octa-cis-undecaprenyl diphosphate = [GlcNAc-(1-&gt;4)-Mur2Ac(oyl-L-Ala-gamma-D-Glu-L-Lys-D-Ala-D-Ala)](n+1)-di-trans,octa-cis-undecaprenyl diphosphate + di-trans,octa-cis-undecaprenyl diphosphate + H(+)</text>
        <dbReference type="Rhea" id="RHEA:23708"/>
        <dbReference type="Rhea" id="RHEA-COMP:9602"/>
        <dbReference type="Rhea" id="RHEA-COMP:9603"/>
        <dbReference type="ChEBI" id="CHEBI:15378"/>
        <dbReference type="ChEBI" id="CHEBI:58405"/>
        <dbReference type="ChEBI" id="CHEBI:60033"/>
        <dbReference type="ChEBI" id="CHEBI:78435"/>
        <dbReference type="EC" id="2.4.99.28"/>
    </reaction>
</comment>
<dbReference type="InterPro" id="IPR001264">
    <property type="entry name" value="Glyco_trans_51"/>
</dbReference>
<sequence>MHWRLTSTGSTESSPTLVSMSAQGTARGGMLPRVLELVGASLAGGLFITIGVTPALALTGLAKNNPIGLFETVPEYLDLGQLAQKSEIYAKNSDGSDTLLASFYAQNREEVAFDQVSQHAKDAAIATEDPRFYDHGGIDLQGTVRAILSNLAGDDVQGGSSITQQYVKNVLVQKAEALGDADPAAAKAAYDEATATTPARKIKEMKLAINLEKKYSKNDILLGYLNIAGFGGKVYGIQAASEYYFSTSAANLTLAQAASLIATVNSPNALRIDVSDNVPANKIRRNYVLDQMLKEGKISNAEHNAAVAEEVVPHITETPTGCQTAGNAAYFCNYVTQVMLNDKAFGEDENTRLANFRRGGYKIYTTLDRDLQETANAAITAAVPRVPTNDVNIGAATVSMEVGTGRILTMVQNKDYDATGAKEGRNFTALNFNTDFAYGGSTGFQVGSTFKIFTLAQWLASGRTINEIINGRERTFRGFPASCAPGGEIDTPYPVRNDENENGNYSVLTGTMRSINTVYVAMAQQLDLCAIRDRAAAFGVTAAQGGALDYQPSSILGANSTISPLSMVTAFAGFANNGTACSAIAIDSITTVSGTTVQPPTSACNQALNPELTAVANYALQRVVTSGTAAQANPSDGIEHIGKTGTTDNAESTWTDGASSRVATVVWVGNIDGHASMRKVSFLNSDLKSRTSASNIRHYVWKKIMTHADKKYGGRDFTDPSSAVLNGRLVTVPELTGQSVDDATDALEDVGFDVKKGSTVDSAAPAGTIAGTTPPAGTTAPRNSTITLQISNGSKSSAPGAAGRPPTPERGTESTPPAPQVRGTR</sequence>
<dbReference type="PANTHER" id="PTHR32282:SF33">
    <property type="entry name" value="PEPTIDOGLYCAN GLYCOSYLTRANSFERASE"/>
    <property type="match status" value="1"/>
</dbReference>
<dbReference type="EMBL" id="PSWU01000012">
    <property type="protein sequence ID" value="PPI14390.1"/>
    <property type="molecule type" value="Genomic_DNA"/>
</dbReference>
<keyword evidence="4" id="KW-0808">Transferase</keyword>
<dbReference type="SUPFAM" id="SSF56601">
    <property type="entry name" value="beta-lactamase/transpeptidase-like"/>
    <property type="match status" value="1"/>
</dbReference>
<evidence type="ECO:0000256" key="1">
    <source>
        <dbReference type="ARBA" id="ARBA00022645"/>
    </source>
</evidence>
<keyword evidence="2" id="KW-0645">Protease</keyword>
<gene>
    <name evidence="11" type="ORF">C5C51_07375</name>
</gene>
<dbReference type="GO" id="GO:0030288">
    <property type="term" value="C:outer membrane-bounded periplasmic space"/>
    <property type="evidence" value="ECO:0007669"/>
    <property type="project" value="TreeGrafter"/>
</dbReference>
<dbReference type="SMART" id="SM00740">
    <property type="entry name" value="PASTA"/>
    <property type="match status" value="1"/>
</dbReference>
<keyword evidence="3" id="KW-0328">Glycosyltransferase</keyword>
<dbReference type="Pfam" id="PF00905">
    <property type="entry name" value="Transpeptidase"/>
    <property type="match status" value="1"/>
</dbReference>
<dbReference type="InterPro" id="IPR001460">
    <property type="entry name" value="PCN-bd_Tpept"/>
</dbReference>
<evidence type="ECO:0000256" key="5">
    <source>
        <dbReference type="ARBA" id="ARBA00022801"/>
    </source>
</evidence>
<dbReference type="InterPro" id="IPR012338">
    <property type="entry name" value="Beta-lactam/transpept-like"/>
</dbReference>
<dbReference type="Pfam" id="PF00912">
    <property type="entry name" value="Transgly"/>
    <property type="match status" value="1"/>
</dbReference>
<evidence type="ECO:0000313" key="12">
    <source>
        <dbReference type="Proteomes" id="UP000237966"/>
    </source>
</evidence>
<proteinExistence type="predicted"/>
<comment type="catalytic activity">
    <reaction evidence="7">
        <text>Preferential cleavage: (Ac)2-L-Lys-D-Ala-|-D-Ala. Also transpeptidation of peptidyl-alanyl moieties that are N-acyl substituents of D-alanine.</text>
        <dbReference type="EC" id="3.4.16.4"/>
    </reaction>
</comment>
<dbReference type="GO" id="GO:0009002">
    <property type="term" value="F:serine-type D-Ala-D-Ala carboxypeptidase activity"/>
    <property type="evidence" value="ECO:0007669"/>
    <property type="project" value="UniProtKB-EC"/>
</dbReference>
<comment type="caution">
    <text evidence="11">The sequence shown here is derived from an EMBL/GenBank/DDBJ whole genome shotgun (WGS) entry which is preliminary data.</text>
</comment>
<dbReference type="SUPFAM" id="SSF53955">
    <property type="entry name" value="Lysozyme-like"/>
    <property type="match status" value="1"/>
</dbReference>
<dbReference type="Gene3D" id="1.10.3810.10">
    <property type="entry name" value="Biosynthetic peptidoglycan transglycosylase-like"/>
    <property type="match status" value="1"/>
</dbReference>
<feature type="region of interest" description="Disordered" evidence="9">
    <location>
        <begin position="1"/>
        <end position="21"/>
    </location>
</feature>
<dbReference type="Pfam" id="PF03793">
    <property type="entry name" value="PASTA"/>
    <property type="match status" value="1"/>
</dbReference>
<dbReference type="InterPro" id="IPR023346">
    <property type="entry name" value="Lysozyme-like_dom_sf"/>
</dbReference>
<evidence type="ECO:0000313" key="11">
    <source>
        <dbReference type="EMBL" id="PPI14390.1"/>
    </source>
</evidence>
<dbReference type="OrthoDB" id="9766909at2"/>
<dbReference type="PANTHER" id="PTHR32282">
    <property type="entry name" value="BINDING PROTEIN TRANSPEPTIDASE, PUTATIVE-RELATED"/>
    <property type="match status" value="1"/>
</dbReference>
<dbReference type="Gene3D" id="3.40.710.10">
    <property type="entry name" value="DD-peptidase/beta-lactamase superfamily"/>
    <property type="match status" value="1"/>
</dbReference>
<reference evidence="11 12" key="1">
    <citation type="submission" date="2018-02" db="EMBL/GenBank/DDBJ databases">
        <title>Bacteriophage NCPPB3778 and a type I-E CRISPR drive the evolution of the US Biological Select Agent, Rathayibacter toxicus.</title>
        <authorList>
            <person name="Davis E.W.II."/>
            <person name="Tabima J.F."/>
            <person name="Weisberg A.J."/>
            <person name="Lopes L.D."/>
            <person name="Wiseman M.S."/>
            <person name="Wiseman M.S."/>
            <person name="Pupko T."/>
            <person name="Belcher M.S."/>
            <person name="Sechler A.J."/>
            <person name="Tancos M.A."/>
            <person name="Schroeder B.K."/>
            <person name="Murray T.D."/>
            <person name="Luster D.G."/>
            <person name="Schneider W.L."/>
            <person name="Rogers E."/>
            <person name="Andreote F.D."/>
            <person name="Grunwald N.J."/>
            <person name="Putnam M.L."/>
            <person name="Chang J.H."/>
        </authorList>
    </citation>
    <scope>NUCLEOTIDE SEQUENCE [LARGE SCALE GENOMIC DNA]</scope>
    <source>
        <strain evidence="11 12">FH99</strain>
    </source>
</reference>
<dbReference type="AlphaFoldDB" id="A0A2S5Y5W3"/>
<accession>A0A2S5Y5W3</accession>
<dbReference type="InterPro" id="IPR036950">
    <property type="entry name" value="PBP_transglycosylase"/>
</dbReference>
<evidence type="ECO:0000256" key="2">
    <source>
        <dbReference type="ARBA" id="ARBA00022670"/>
    </source>
</evidence>
<feature type="region of interest" description="Disordered" evidence="9">
    <location>
        <begin position="631"/>
        <end position="655"/>
    </location>
</feature>
<evidence type="ECO:0000259" key="10">
    <source>
        <dbReference type="PROSITE" id="PS51178"/>
    </source>
</evidence>
<keyword evidence="5" id="KW-0378">Hydrolase</keyword>
<dbReference type="InterPro" id="IPR005543">
    <property type="entry name" value="PASTA_dom"/>
</dbReference>
<keyword evidence="6" id="KW-0511">Multifunctional enzyme</keyword>
<dbReference type="GO" id="GO:0008658">
    <property type="term" value="F:penicillin binding"/>
    <property type="evidence" value="ECO:0007669"/>
    <property type="project" value="InterPro"/>
</dbReference>
<evidence type="ECO:0000256" key="6">
    <source>
        <dbReference type="ARBA" id="ARBA00023268"/>
    </source>
</evidence>
<evidence type="ECO:0000256" key="7">
    <source>
        <dbReference type="ARBA" id="ARBA00034000"/>
    </source>
</evidence>
<evidence type="ECO:0000256" key="8">
    <source>
        <dbReference type="ARBA" id="ARBA00049902"/>
    </source>
</evidence>
<dbReference type="Gene3D" id="3.30.10.20">
    <property type="match status" value="1"/>
</dbReference>
<protein>
    <submittedName>
        <fullName evidence="11">Penicillin-binding protein</fullName>
    </submittedName>
</protein>
<feature type="compositionally biased region" description="Polar residues" evidence="9">
    <location>
        <begin position="782"/>
        <end position="797"/>
    </location>
</feature>
<dbReference type="GO" id="GO:0009252">
    <property type="term" value="P:peptidoglycan biosynthetic process"/>
    <property type="evidence" value="ECO:0007669"/>
    <property type="project" value="TreeGrafter"/>
</dbReference>
<dbReference type="GO" id="GO:0008955">
    <property type="term" value="F:peptidoglycan glycosyltransferase activity"/>
    <property type="evidence" value="ECO:0007669"/>
    <property type="project" value="UniProtKB-EC"/>
</dbReference>
<dbReference type="PROSITE" id="PS51178">
    <property type="entry name" value="PASTA"/>
    <property type="match status" value="1"/>
</dbReference>
<dbReference type="GO" id="GO:0006508">
    <property type="term" value="P:proteolysis"/>
    <property type="evidence" value="ECO:0007669"/>
    <property type="project" value="UniProtKB-KW"/>
</dbReference>
<dbReference type="Proteomes" id="UP000237966">
    <property type="component" value="Unassembled WGS sequence"/>
</dbReference>
<evidence type="ECO:0000256" key="3">
    <source>
        <dbReference type="ARBA" id="ARBA00022676"/>
    </source>
</evidence>
<feature type="domain" description="PASTA" evidence="10">
    <location>
        <begin position="726"/>
        <end position="792"/>
    </location>
</feature>
<organism evidence="11 12">
    <name type="scientific">Rathayibacter toxicus</name>
    <dbReference type="NCBI Taxonomy" id="145458"/>
    <lineage>
        <taxon>Bacteria</taxon>
        <taxon>Bacillati</taxon>
        <taxon>Actinomycetota</taxon>
        <taxon>Actinomycetes</taxon>
        <taxon>Micrococcales</taxon>
        <taxon>Microbacteriaceae</taxon>
        <taxon>Rathayibacter</taxon>
    </lineage>
</organism>
<dbReference type="InterPro" id="IPR050396">
    <property type="entry name" value="Glycosyltr_51/Transpeptidase"/>
</dbReference>
<dbReference type="CDD" id="cd06577">
    <property type="entry name" value="PASTA_pknB"/>
    <property type="match status" value="1"/>
</dbReference>
<feature type="region of interest" description="Disordered" evidence="9">
    <location>
        <begin position="758"/>
        <end position="825"/>
    </location>
</feature>
<evidence type="ECO:0000256" key="9">
    <source>
        <dbReference type="SAM" id="MobiDB-lite"/>
    </source>
</evidence>
<keyword evidence="1" id="KW-0121">Carboxypeptidase</keyword>